<evidence type="ECO:0000313" key="7">
    <source>
        <dbReference type="EMBL" id="BDY12288.1"/>
    </source>
</evidence>
<reference evidence="7 8" key="1">
    <citation type="submission" date="2023-03" db="EMBL/GenBank/DDBJ databases">
        <title>Description of Hydrogenimonas sp. ISO32.</title>
        <authorList>
            <person name="Mino S."/>
            <person name="Fukazawa S."/>
            <person name="Sawabe T."/>
        </authorList>
    </citation>
    <scope>NUCLEOTIDE SEQUENCE [LARGE SCALE GENOMIC DNA]</scope>
    <source>
        <strain evidence="7 8">ISO32</strain>
    </source>
</reference>
<name>A0ABN6WTJ7_9BACT</name>
<organism evidence="7 8">
    <name type="scientific">Hydrogenimonas cancrithermarum</name>
    <dbReference type="NCBI Taxonomy" id="2993563"/>
    <lineage>
        <taxon>Bacteria</taxon>
        <taxon>Pseudomonadati</taxon>
        <taxon>Campylobacterota</taxon>
        <taxon>Epsilonproteobacteria</taxon>
        <taxon>Campylobacterales</taxon>
        <taxon>Hydrogenimonadaceae</taxon>
        <taxon>Hydrogenimonas</taxon>
    </lineage>
</organism>
<feature type="transmembrane region" description="Helical" evidence="6">
    <location>
        <begin position="67"/>
        <end position="93"/>
    </location>
</feature>
<dbReference type="PANTHER" id="PTHR37306">
    <property type="entry name" value="COLICIN V PRODUCTION PROTEIN"/>
    <property type="match status" value="1"/>
</dbReference>
<feature type="transmembrane region" description="Helical" evidence="6">
    <location>
        <begin position="6"/>
        <end position="23"/>
    </location>
</feature>
<protein>
    <submittedName>
        <fullName evidence="7">Colicin V biosynthesis protein</fullName>
    </submittedName>
</protein>
<keyword evidence="8" id="KW-1185">Reference proteome</keyword>
<sequence>MEMNWFDIVTASLILLIGIKGIFNGLIKELAGLVGIVLGVWVASTYASDFGQWIGKSFLPLDSQSALAMIGFLALLTLIWLACIVAGVLVSKLVSLSGLGIIDKLLGLLFASAKVFIILSVIVFALSNIEIVKKNTEKFTAKSLLHPLFVKTGEFIVHIDTDDLLEKADGVKKRSEEAVKKGEKIVSQRSGNATREADETR</sequence>
<comment type="subcellular location">
    <subcellularLocation>
        <location evidence="1">Membrane</location>
        <topology evidence="1">Multi-pass membrane protein</topology>
    </subcellularLocation>
</comment>
<proteinExistence type="predicted"/>
<dbReference type="Proteomes" id="UP001321445">
    <property type="component" value="Chromosome"/>
</dbReference>
<feature type="region of interest" description="Disordered" evidence="5">
    <location>
        <begin position="179"/>
        <end position="201"/>
    </location>
</feature>
<evidence type="ECO:0000256" key="4">
    <source>
        <dbReference type="ARBA" id="ARBA00023136"/>
    </source>
</evidence>
<gene>
    <name evidence="7" type="ORF">HCR_06000</name>
</gene>
<evidence type="ECO:0000256" key="3">
    <source>
        <dbReference type="ARBA" id="ARBA00022989"/>
    </source>
</evidence>
<feature type="transmembrane region" description="Helical" evidence="6">
    <location>
        <begin position="30"/>
        <end position="47"/>
    </location>
</feature>
<evidence type="ECO:0000256" key="1">
    <source>
        <dbReference type="ARBA" id="ARBA00004141"/>
    </source>
</evidence>
<dbReference type="EMBL" id="AP027370">
    <property type="protein sequence ID" value="BDY12288.1"/>
    <property type="molecule type" value="Genomic_DNA"/>
</dbReference>
<keyword evidence="3 6" id="KW-1133">Transmembrane helix</keyword>
<evidence type="ECO:0000256" key="5">
    <source>
        <dbReference type="SAM" id="MobiDB-lite"/>
    </source>
</evidence>
<evidence type="ECO:0000313" key="8">
    <source>
        <dbReference type="Proteomes" id="UP001321445"/>
    </source>
</evidence>
<keyword evidence="2 6" id="KW-0812">Transmembrane</keyword>
<feature type="transmembrane region" description="Helical" evidence="6">
    <location>
        <begin position="105"/>
        <end position="126"/>
    </location>
</feature>
<dbReference type="InterPro" id="IPR003825">
    <property type="entry name" value="Colicin-V_CvpA"/>
</dbReference>
<dbReference type="RefSeq" id="WP_286337489.1">
    <property type="nucleotide sequence ID" value="NZ_AP027370.1"/>
</dbReference>
<accession>A0ABN6WTJ7</accession>
<evidence type="ECO:0000256" key="2">
    <source>
        <dbReference type="ARBA" id="ARBA00022692"/>
    </source>
</evidence>
<keyword evidence="4 6" id="KW-0472">Membrane</keyword>
<dbReference type="PANTHER" id="PTHR37306:SF1">
    <property type="entry name" value="COLICIN V PRODUCTION PROTEIN"/>
    <property type="match status" value="1"/>
</dbReference>
<dbReference type="Pfam" id="PF02674">
    <property type="entry name" value="Colicin_V"/>
    <property type="match status" value="1"/>
</dbReference>
<evidence type="ECO:0000256" key="6">
    <source>
        <dbReference type="SAM" id="Phobius"/>
    </source>
</evidence>